<dbReference type="InterPro" id="IPR036906">
    <property type="entry name" value="ATPase_V1_fsu_sf"/>
</dbReference>
<organism evidence="1 2">
    <name type="scientific">Arthrobacter alpinus</name>
    <dbReference type="NCBI Taxonomy" id="656366"/>
    <lineage>
        <taxon>Bacteria</taxon>
        <taxon>Bacillati</taxon>
        <taxon>Actinomycetota</taxon>
        <taxon>Actinomycetes</taxon>
        <taxon>Micrococcales</taxon>
        <taxon>Micrococcaceae</taxon>
        <taxon>Arthrobacter</taxon>
    </lineage>
</organism>
<dbReference type="Gene3D" id="3.40.50.10580">
    <property type="entry name" value="ATPase, V1 complex, subunit F"/>
    <property type="match status" value="1"/>
</dbReference>
<proteinExistence type="predicted"/>
<sequence>MAPGSAAPGAVAAIGERALLAGFHLAGARIHACESEQEFLHAWTALPQDTAVVILTPRCAQALGPAVTVPGSPMTVVLPS</sequence>
<name>A0A0M3UH07_9MICC</name>
<gene>
    <name evidence="1" type="ORF">AOC05_05845</name>
</gene>
<dbReference type="EMBL" id="CP012677">
    <property type="protein sequence ID" value="ALE94025.1"/>
    <property type="molecule type" value="Genomic_DNA"/>
</dbReference>
<dbReference type="KEGG" id="aaq:AOC05_05845"/>
<evidence type="ECO:0000313" key="1">
    <source>
        <dbReference type="EMBL" id="ALE94025.1"/>
    </source>
</evidence>
<keyword evidence="2" id="KW-1185">Reference proteome</keyword>
<dbReference type="PATRIC" id="fig|656366.3.peg.1248"/>
<dbReference type="SUPFAM" id="SSF159468">
    <property type="entry name" value="AtpF-like"/>
    <property type="match status" value="1"/>
</dbReference>
<evidence type="ECO:0000313" key="2">
    <source>
        <dbReference type="Proteomes" id="UP000062833"/>
    </source>
</evidence>
<dbReference type="Proteomes" id="UP000062833">
    <property type="component" value="Chromosome"/>
</dbReference>
<protein>
    <submittedName>
        <fullName evidence="1">Uncharacterized protein</fullName>
    </submittedName>
</protein>
<dbReference type="AlphaFoldDB" id="A0A0M3UH07"/>
<accession>A0A0M3UH07</accession>
<dbReference type="GO" id="GO:0034220">
    <property type="term" value="P:monoatomic ion transmembrane transport"/>
    <property type="evidence" value="ECO:0007669"/>
    <property type="project" value="InterPro"/>
</dbReference>
<reference evidence="2" key="1">
    <citation type="submission" date="2015-09" db="EMBL/GenBank/DDBJ databases">
        <title>Complete genome of Arthrobacter alpinus strain R3.8.</title>
        <authorList>
            <person name="See-Too W.S."/>
            <person name="Chan K.G."/>
        </authorList>
    </citation>
    <scope>NUCLEOTIDE SEQUENCE [LARGE SCALE GENOMIC DNA]</scope>
    <source>
        <strain evidence="2">R3.8</strain>
    </source>
</reference>